<dbReference type="SUPFAM" id="SSF55781">
    <property type="entry name" value="GAF domain-like"/>
    <property type="match status" value="1"/>
</dbReference>
<dbReference type="InterPro" id="IPR036388">
    <property type="entry name" value="WH-like_DNA-bd_sf"/>
</dbReference>
<dbReference type="InterPro" id="IPR029016">
    <property type="entry name" value="GAF-like_dom_sf"/>
</dbReference>
<comment type="caution">
    <text evidence="4">The sequence shown here is derived from an EMBL/GenBank/DDBJ whole genome shotgun (WGS) entry which is preliminary data.</text>
</comment>
<dbReference type="Pfam" id="PF13185">
    <property type="entry name" value="GAF_2"/>
    <property type="match status" value="1"/>
</dbReference>
<organism evidence="4 5">
    <name type="scientific">Halostreptopolyspora alba</name>
    <dbReference type="NCBI Taxonomy" id="2487137"/>
    <lineage>
        <taxon>Bacteria</taxon>
        <taxon>Bacillati</taxon>
        <taxon>Actinomycetota</taxon>
        <taxon>Actinomycetes</taxon>
        <taxon>Streptosporangiales</taxon>
        <taxon>Nocardiopsidaceae</taxon>
        <taxon>Halostreptopolyspora</taxon>
    </lineage>
</organism>
<keyword evidence="1" id="KW-0805">Transcription regulation</keyword>
<dbReference type="Gene3D" id="1.10.10.10">
    <property type="entry name" value="Winged helix-like DNA-binding domain superfamily/Winged helix DNA-binding domain"/>
    <property type="match status" value="1"/>
</dbReference>
<dbReference type="EMBL" id="RJMB01000008">
    <property type="protein sequence ID" value="RNL85077.1"/>
    <property type="molecule type" value="Genomic_DNA"/>
</dbReference>
<keyword evidence="5" id="KW-1185">Reference proteome</keyword>
<name>A0A3N0EB35_9ACTN</name>
<accession>A0A3N0EB35</accession>
<evidence type="ECO:0000256" key="2">
    <source>
        <dbReference type="ARBA" id="ARBA00023163"/>
    </source>
</evidence>
<dbReference type="InterPro" id="IPR012074">
    <property type="entry name" value="GAF_ANTAR"/>
</dbReference>
<dbReference type="AlphaFoldDB" id="A0A3N0EB35"/>
<evidence type="ECO:0000256" key="1">
    <source>
        <dbReference type="ARBA" id="ARBA00023015"/>
    </source>
</evidence>
<gene>
    <name evidence="4" type="ORF">EFW17_10395</name>
</gene>
<dbReference type="OrthoDB" id="7466251at2"/>
<reference evidence="4 5" key="1">
    <citation type="submission" date="2018-11" db="EMBL/GenBank/DDBJ databases">
        <title>The genome draft of YIM 96095.</title>
        <authorList>
            <person name="Tang S.-K."/>
            <person name="Chunyu W.-X."/>
            <person name="Feng Y.-Z."/>
        </authorList>
    </citation>
    <scope>NUCLEOTIDE SEQUENCE [LARGE SCALE GENOMIC DNA]</scope>
    <source>
        <strain evidence="4 5">YIM 96095</strain>
    </source>
</reference>
<evidence type="ECO:0000259" key="3">
    <source>
        <dbReference type="Pfam" id="PF13185"/>
    </source>
</evidence>
<feature type="domain" description="GAF" evidence="3">
    <location>
        <begin position="43"/>
        <end position="157"/>
    </location>
</feature>
<evidence type="ECO:0000313" key="4">
    <source>
        <dbReference type="EMBL" id="RNL85077.1"/>
    </source>
</evidence>
<evidence type="ECO:0000313" key="5">
    <source>
        <dbReference type="Proteomes" id="UP000269198"/>
    </source>
</evidence>
<proteinExistence type="predicted"/>
<sequence length="252" mass="26826">MFAQGHVTDGFSCFLVADLGRLARLHARLLAAGDDQGPVAGEELCRTCVEALPIDGAAISMMVDEGRRGTVATSDAVADRIEHLQFGLGEGPCIESFTTRRPVLVADWADESWRWPAFADGLEAGSVGAIFALPLQIGAITIGVLDLYRTTPGPLDSALGDALLAADTVTLAVLDAHERGPGDDGGPGEERFSIPLSQTEIHVYQATGLISGELEVSLEEAFARLRAHAFAHNRLVGDTARDILTRRLRLDD</sequence>
<keyword evidence="2" id="KW-0804">Transcription</keyword>
<dbReference type="InterPro" id="IPR003018">
    <property type="entry name" value="GAF"/>
</dbReference>
<dbReference type="PIRSF" id="PIRSF036625">
    <property type="entry name" value="GAF_ANTAR"/>
    <property type="match status" value="1"/>
</dbReference>
<dbReference type="Proteomes" id="UP000269198">
    <property type="component" value="Unassembled WGS sequence"/>
</dbReference>
<protein>
    <submittedName>
        <fullName evidence="4">ANTAR domain-containing protein</fullName>
    </submittedName>
</protein>
<dbReference type="Gene3D" id="3.30.450.40">
    <property type="match status" value="1"/>
</dbReference>